<dbReference type="Pfam" id="PF04773">
    <property type="entry name" value="FecR"/>
    <property type="match status" value="1"/>
</dbReference>
<feature type="compositionally biased region" description="Basic and acidic residues" evidence="1">
    <location>
        <begin position="84"/>
        <end position="95"/>
    </location>
</feature>
<evidence type="ECO:0000256" key="1">
    <source>
        <dbReference type="SAM" id="MobiDB-lite"/>
    </source>
</evidence>
<comment type="caution">
    <text evidence="5">The sequence shown here is derived from an EMBL/GenBank/DDBJ whole genome shotgun (WGS) entry which is preliminary data.</text>
</comment>
<evidence type="ECO:0000259" key="4">
    <source>
        <dbReference type="Pfam" id="PF16344"/>
    </source>
</evidence>
<feature type="region of interest" description="Disordered" evidence="1">
    <location>
        <begin position="84"/>
        <end position="112"/>
    </location>
</feature>
<evidence type="ECO:0000259" key="2">
    <source>
        <dbReference type="Pfam" id="PF04773"/>
    </source>
</evidence>
<dbReference type="Proteomes" id="UP000229730">
    <property type="component" value="Unassembled WGS sequence"/>
</dbReference>
<evidence type="ECO:0000313" key="5">
    <source>
        <dbReference type="EMBL" id="PHZ85566.1"/>
    </source>
</evidence>
<dbReference type="InterPro" id="IPR006860">
    <property type="entry name" value="FecR"/>
</dbReference>
<dbReference type="InterPro" id="IPR032508">
    <property type="entry name" value="FecR_C"/>
</dbReference>
<feature type="domain" description="FecR N-terminal" evidence="3">
    <location>
        <begin position="17"/>
        <end position="55"/>
    </location>
</feature>
<dbReference type="GO" id="GO:0016989">
    <property type="term" value="F:sigma factor antagonist activity"/>
    <property type="evidence" value="ECO:0007669"/>
    <property type="project" value="TreeGrafter"/>
</dbReference>
<dbReference type="Pfam" id="PF16344">
    <property type="entry name" value="FecR_C"/>
    <property type="match status" value="1"/>
</dbReference>
<reference evidence="5 6" key="1">
    <citation type="submission" date="2017-10" db="EMBL/GenBank/DDBJ databases">
        <title>Frigbacter circumglobatus gen. nov. sp. nov., isolated from sediment cultured in situ.</title>
        <authorList>
            <person name="Zhao Z."/>
        </authorList>
    </citation>
    <scope>NUCLEOTIDE SEQUENCE [LARGE SCALE GENOMIC DNA]</scope>
    <source>
        <strain evidence="5 6">ZYL</strain>
    </source>
</reference>
<dbReference type="FunCoup" id="A0A2G4YVU1">
    <property type="interactions" value="128"/>
</dbReference>
<dbReference type="Gene3D" id="3.55.50.30">
    <property type="match status" value="1"/>
</dbReference>
<evidence type="ECO:0000313" key="6">
    <source>
        <dbReference type="Proteomes" id="UP000229730"/>
    </source>
</evidence>
<dbReference type="InterPro" id="IPR032623">
    <property type="entry name" value="FecR_N"/>
</dbReference>
<keyword evidence="6" id="KW-1185">Reference proteome</keyword>
<evidence type="ECO:0008006" key="7">
    <source>
        <dbReference type="Google" id="ProtNLM"/>
    </source>
</evidence>
<dbReference type="PANTHER" id="PTHR30273:SF2">
    <property type="entry name" value="PROTEIN FECR"/>
    <property type="match status" value="1"/>
</dbReference>
<dbReference type="PANTHER" id="PTHR30273">
    <property type="entry name" value="PERIPLASMIC SIGNAL SENSOR AND SIGMA FACTOR ACTIVATOR FECR-RELATED"/>
    <property type="match status" value="1"/>
</dbReference>
<name>A0A2G4YVU1_9PROT</name>
<feature type="domain" description="FecR protein" evidence="2">
    <location>
        <begin position="145"/>
        <end position="236"/>
    </location>
</feature>
<organism evidence="5 6">
    <name type="scientific">Paremcibacter congregatus</name>
    <dbReference type="NCBI Taxonomy" id="2043170"/>
    <lineage>
        <taxon>Bacteria</taxon>
        <taxon>Pseudomonadati</taxon>
        <taxon>Pseudomonadota</taxon>
        <taxon>Alphaproteobacteria</taxon>
        <taxon>Emcibacterales</taxon>
        <taxon>Emcibacteraceae</taxon>
        <taxon>Paremcibacter</taxon>
    </lineage>
</organism>
<dbReference type="InParanoid" id="A0A2G4YVU1"/>
<dbReference type="OrthoDB" id="9798846at2"/>
<dbReference type="AlphaFoldDB" id="A0A2G4YVU1"/>
<feature type="domain" description="Protein FecR C-terminal" evidence="4">
    <location>
        <begin position="299"/>
        <end position="357"/>
    </location>
</feature>
<gene>
    <name evidence="5" type="ORF">CRD36_02405</name>
</gene>
<dbReference type="Gene3D" id="2.60.120.1440">
    <property type="match status" value="1"/>
</dbReference>
<sequence>MSEIIDVEQDDDPMDIARKWYLRLEDSSWDETVIDGFNKWLDQNEENRAAFEEVAIFWSEIDTMPEIMALRETEEQPSLHLKERLEANSEPEQKNKVVPITQHHRTPSAPSRRFSGMQRWAMAASLLFVCSLGLIIYSNDLPDGTYQTATGERQIIELTDGSTLFLNTHSKASVIYTDTVRKVNLIEGEARFNVEKDATRPFIVETSRGIVRAIGTSFNIYDNETQVEVIVFEGTVAVNHNTNRTTKLNASSLSEEGDATNAVLVSGGKRIAALKNGLSVVRSAHPLELSQKIAWQSGKLIFRGQKLSEVIKEMSRYTSKKIIISDDRLGEMEIGGAFDTDDFEALLNAIEDTFPVRIIRFTPLVAVIIEA</sequence>
<dbReference type="InterPro" id="IPR012373">
    <property type="entry name" value="Ferrdict_sens_TM"/>
</dbReference>
<protein>
    <recommendedName>
        <fullName evidence="7">FecR protein domain-containing protein</fullName>
    </recommendedName>
</protein>
<proteinExistence type="predicted"/>
<accession>A0A2G4YVU1</accession>
<dbReference type="EMBL" id="PDEM01000009">
    <property type="protein sequence ID" value="PHZ85566.1"/>
    <property type="molecule type" value="Genomic_DNA"/>
</dbReference>
<dbReference type="Pfam" id="PF16220">
    <property type="entry name" value="DUF4880"/>
    <property type="match status" value="1"/>
</dbReference>
<dbReference type="PIRSF" id="PIRSF018266">
    <property type="entry name" value="FecR"/>
    <property type="match status" value="1"/>
</dbReference>
<evidence type="ECO:0000259" key="3">
    <source>
        <dbReference type="Pfam" id="PF16220"/>
    </source>
</evidence>
<dbReference type="RefSeq" id="WP_099471149.1">
    <property type="nucleotide sequence ID" value="NZ_CP041025.1"/>
</dbReference>